<dbReference type="Proteomes" id="UP001162881">
    <property type="component" value="Unassembled WGS sequence"/>
</dbReference>
<comment type="caution">
    <text evidence="4">The sequence shown here is derived from an EMBL/GenBank/DDBJ whole genome shotgun (WGS) entry which is preliminary data.</text>
</comment>
<gene>
    <name evidence="4" type="ORF">MTR62_09585</name>
</gene>
<accession>A0ABT0BDR6</accession>
<dbReference type="Pfam" id="PF00496">
    <property type="entry name" value="SBP_bac_5"/>
    <property type="match status" value="1"/>
</dbReference>
<sequence>MSGAMFDRRGFLGASALGLAASGCSWLPPRRAVAGGQIRVAGATSSIADTLDPARQMAVMDYCRCNMFYDGLTRADAQQRAQPALAEAIDTRDAKTWTIKLRKGVRFHDGRPLTPRDVVYSIRRHTDPAVGSKARTFMDQFADVREWGEDAVRIELVGPNADLPVILSLPQFKIIRDQTRRFHTANGTGPFRCAEFDPGVRSLSQRFDDYWRGPVRLGEVELFAISDESARINALLSGDVDLIAEVNPRIAPRLVEQGVNLLVSRSGGYTDLVMRLDQAPGRSPEFVRAMKLLLDREAMNRVIFRNYATIANDHPIPPYSPYFNADLPQRPYDPDEARSLIRKAGLAGSRVPMVVSSAALKSEDMGVLIQEAASRAGLHIDLRRQPPDGYWANNWMKDAIGFGNINPRPTPDIIFTQFFASTASWNESGWSDARFDRRLLEARGSTDEALRKAIYGEMQAMIHARSGVGIPLFLSMLDAYNPRVKGLRPMPQGGLMAYDFASHVWVEDA</sequence>
<dbReference type="InterPro" id="IPR000914">
    <property type="entry name" value="SBP_5_dom"/>
</dbReference>
<evidence type="ECO:0000313" key="4">
    <source>
        <dbReference type="EMBL" id="MCJ2182941.1"/>
    </source>
</evidence>
<dbReference type="CDD" id="cd08503">
    <property type="entry name" value="PBP2_NikA_DppA_OppA_like_17"/>
    <property type="match status" value="1"/>
</dbReference>
<dbReference type="PIRSF" id="PIRSF002741">
    <property type="entry name" value="MppA"/>
    <property type="match status" value="1"/>
</dbReference>
<dbReference type="Gene3D" id="3.40.190.10">
    <property type="entry name" value="Periplasmic binding protein-like II"/>
    <property type="match status" value="1"/>
</dbReference>
<feature type="domain" description="Solute-binding protein family 5" evidence="3">
    <location>
        <begin position="82"/>
        <end position="424"/>
    </location>
</feature>
<dbReference type="InterPro" id="IPR039424">
    <property type="entry name" value="SBP_5"/>
</dbReference>
<dbReference type="InterPro" id="IPR030678">
    <property type="entry name" value="Peptide/Ni-bd"/>
</dbReference>
<dbReference type="RefSeq" id="WP_244019787.1">
    <property type="nucleotide sequence ID" value="NZ_JALHLF010000030.1"/>
</dbReference>
<proteinExistence type="inferred from homology"/>
<dbReference type="EMBL" id="JALHLF010000030">
    <property type="protein sequence ID" value="MCJ2182941.1"/>
    <property type="molecule type" value="Genomic_DNA"/>
</dbReference>
<dbReference type="Gene3D" id="3.10.105.10">
    <property type="entry name" value="Dipeptide-binding Protein, Domain 3"/>
    <property type="match status" value="1"/>
</dbReference>
<reference evidence="4" key="1">
    <citation type="submission" date="2022-03" db="EMBL/GenBank/DDBJ databases">
        <title>Identification of a novel bacterium isolated from mangrove sediments.</title>
        <authorList>
            <person name="Pan X."/>
        </authorList>
    </citation>
    <scope>NUCLEOTIDE SEQUENCE</scope>
    <source>
        <strain evidence="4">B1949</strain>
    </source>
</reference>
<keyword evidence="5" id="KW-1185">Reference proteome</keyword>
<evidence type="ECO:0000256" key="1">
    <source>
        <dbReference type="ARBA" id="ARBA00004418"/>
    </source>
</evidence>
<dbReference type="InterPro" id="IPR006311">
    <property type="entry name" value="TAT_signal"/>
</dbReference>
<organism evidence="4 5">
    <name type="scientific">Novosphingobium organovorum</name>
    <dbReference type="NCBI Taxonomy" id="2930092"/>
    <lineage>
        <taxon>Bacteria</taxon>
        <taxon>Pseudomonadati</taxon>
        <taxon>Pseudomonadota</taxon>
        <taxon>Alphaproteobacteria</taxon>
        <taxon>Sphingomonadales</taxon>
        <taxon>Sphingomonadaceae</taxon>
        <taxon>Novosphingobium</taxon>
    </lineage>
</organism>
<name>A0ABT0BDR6_9SPHN</name>
<evidence type="ECO:0000313" key="5">
    <source>
        <dbReference type="Proteomes" id="UP001162881"/>
    </source>
</evidence>
<comment type="similarity">
    <text evidence="2">Belongs to the bacterial solute-binding protein 5 family.</text>
</comment>
<dbReference type="PROSITE" id="PS51318">
    <property type="entry name" value="TAT"/>
    <property type="match status" value="1"/>
</dbReference>
<evidence type="ECO:0000259" key="3">
    <source>
        <dbReference type="Pfam" id="PF00496"/>
    </source>
</evidence>
<protein>
    <submittedName>
        <fullName evidence="4">ABC transporter substrate-binding protein</fullName>
    </submittedName>
</protein>
<dbReference type="SUPFAM" id="SSF53850">
    <property type="entry name" value="Periplasmic binding protein-like II"/>
    <property type="match status" value="1"/>
</dbReference>
<comment type="subcellular location">
    <subcellularLocation>
        <location evidence="1">Periplasm</location>
    </subcellularLocation>
</comment>
<dbReference type="PANTHER" id="PTHR30290">
    <property type="entry name" value="PERIPLASMIC BINDING COMPONENT OF ABC TRANSPORTER"/>
    <property type="match status" value="1"/>
</dbReference>
<evidence type="ECO:0000256" key="2">
    <source>
        <dbReference type="ARBA" id="ARBA00005695"/>
    </source>
</evidence>